<feature type="domain" description="SusD-like N-terminal" evidence="1">
    <location>
        <begin position="19"/>
        <end position="221"/>
    </location>
</feature>
<accession>A0ABW5KK36</accession>
<evidence type="ECO:0000313" key="2">
    <source>
        <dbReference type="EMBL" id="MFD2548986.1"/>
    </source>
</evidence>
<keyword evidence="3" id="KW-1185">Reference proteome</keyword>
<dbReference type="EMBL" id="JBHULR010000007">
    <property type="protein sequence ID" value="MFD2548986.1"/>
    <property type="molecule type" value="Genomic_DNA"/>
</dbReference>
<evidence type="ECO:0000259" key="1">
    <source>
        <dbReference type="Pfam" id="PF14322"/>
    </source>
</evidence>
<name>A0ABW5KK36_9SPHI</name>
<organism evidence="2 3">
    <name type="scientific">Sphingobacterium suaedae</name>
    <dbReference type="NCBI Taxonomy" id="1686402"/>
    <lineage>
        <taxon>Bacteria</taxon>
        <taxon>Pseudomonadati</taxon>
        <taxon>Bacteroidota</taxon>
        <taxon>Sphingobacteriia</taxon>
        <taxon>Sphingobacteriales</taxon>
        <taxon>Sphingobacteriaceae</taxon>
        <taxon>Sphingobacterium</taxon>
    </lineage>
</organism>
<evidence type="ECO:0000313" key="3">
    <source>
        <dbReference type="Proteomes" id="UP001597545"/>
    </source>
</evidence>
<dbReference type="InterPro" id="IPR011990">
    <property type="entry name" value="TPR-like_helical_dom_sf"/>
</dbReference>
<dbReference type="RefSeq" id="WP_380905304.1">
    <property type="nucleotide sequence ID" value="NZ_JBHUEG010000006.1"/>
</dbReference>
<proteinExistence type="predicted"/>
<reference evidence="3" key="1">
    <citation type="journal article" date="2019" name="Int. J. Syst. Evol. Microbiol.">
        <title>The Global Catalogue of Microorganisms (GCM) 10K type strain sequencing project: providing services to taxonomists for standard genome sequencing and annotation.</title>
        <authorList>
            <consortium name="The Broad Institute Genomics Platform"/>
            <consortium name="The Broad Institute Genome Sequencing Center for Infectious Disease"/>
            <person name="Wu L."/>
            <person name="Ma J."/>
        </authorList>
    </citation>
    <scope>NUCLEOTIDE SEQUENCE [LARGE SCALE GENOMIC DNA]</scope>
    <source>
        <strain evidence="3">KCTC 42662</strain>
    </source>
</reference>
<dbReference type="Pfam" id="PF14322">
    <property type="entry name" value="SusD-like_3"/>
    <property type="match status" value="1"/>
</dbReference>
<sequence length="451" mass="50539">MKKIIYGLLLCCSMGCDSEFLDVKSESNLVVPNKIEDLEALMNNLLMFNGVAGELAVVGADEYTVGDGLLQSLTAPWQRNAYLWADQVYEGQPINDWNNAYQRILYCNIVLERLSTVGAVSTEQRNRVKGTALFHRAYSHYLLQNIFGKPYNPSTKEADLGIPLKLESDVTLRSKRATVAEVYGSIISDLNEALSLLPEKGLSKYAPGKDAVNALLAKVHLDIFEYTKALSHASDCLSTAGGILNYNDVPEQGNTPFPTDPDENPEIIFYASMLNATILRTRYSISEELLGLYAERDLRKKIFFTANSDGRMLFKGSYLGYGSGAYFLGLATDEIRLIEIECLVRTGDYGSARAALVGFLERRFATGAQFNTPADDGMLLSYVLEERRRQLIFRGNRWADLRRLNGEGKFRKTLKRSIDGKDYELLPNSPKYSWPIPDDAVQYSDIVQNER</sequence>
<dbReference type="Proteomes" id="UP001597545">
    <property type="component" value="Unassembled WGS sequence"/>
</dbReference>
<dbReference type="InterPro" id="IPR033985">
    <property type="entry name" value="SusD-like_N"/>
</dbReference>
<comment type="caution">
    <text evidence="2">The sequence shown here is derived from an EMBL/GenBank/DDBJ whole genome shotgun (WGS) entry which is preliminary data.</text>
</comment>
<protein>
    <submittedName>
        <fullName evidence="2">RagB/SusD family nutrient uptake outer membrane protein</fullName>
    </submittedName>
</protein>
<dbReference type="SUPFAM" id="SSF48452">
    <property type="entry name" value="TPR-like"/>
    <property type="match status" value="1"/>
</dbReference>
<gene>
    <name evidence="2" type="ORF">ACFSR5_15150</name>
</gene>
<dbReference type="Gene3D" id="1.25.40.390">
    <property type="match status" value="1"/>
</dbReference>